<evidence type="ECO:0000256" key="4">
    <source>
        <dbReference type="ARBA" id="ARBA00023157"/>
    </source>
</evidence>
<keyword evidence="5" id="KW-0325">Glycoprotein</keyword>
<keyword evidence="2" id="KW-0479">Metal-binding</keyword>
<name>A0AAJ0C4J1_9PEZI</name>
<feature type="signal peptide" evidence="7">
    <location>
        <begin position="1"/>
        <end position="18"/>
    </location>
</feature>
<evidence type="ECO:0000313" key="10">
    <source>
        <dbReference type="Proteomes" id="UP001244011"/>
    </source>
</evidence>
<dbReference type="InterPro" id="IPR004302">
    <property type="entry name" value="Cellulose/chitin-bd_N"/>
</dbReference>
<keyword evidence="10" id="KW-1185">Reference proteome</keyword>
<dbReference type="PANTHER" id="PTHR36575:SF2">
    <property type="entry name" value="CHITIN-BINDING TYPE-4 DOMAIN-CONTAINING PROTEIN-RELATED"/>
    <property type="match status" value="1"/>
</dbReference>
<dbReference type="RefSeq" id="XP_060284775.1">
    <property type="nucleotide sequence ID" value="XM_060432327.1"/>
</dbReference>
<keyword evidence="3" id="KW-0186">Copper</keyword>
<reference evidence="9" key="1">
    <citation type="submission" date="2023-06" db="EMBL/GenBank/DDBJ databases">
        <title>Genome-scale phylogeny and comparative genomics of the fungal order Sordariales.</title>
        <authorList>
            <consortium name="Lawrence Berkeley National Laboratory"/>
            <person name="Hensen N."/>
            <person name="Bonometti L."/>
            <person name="Westerberg I."/>
            <person name="Brannstrom I.O."/>
            <person name="Guillou S."/>
            <person name="Cros-Aarteil S."/>
            <person name="Calhoun S."/>
            <person name="Haridas S."/>
            <person name="Kuo A."/>
            <person name="Mondo S."/>
            <person name="Pangilinan J."/>
            <person name="Riley R."/>
            <person name="Labutti K."/>
            <person name="Andreopoulos B."/>
            <person name="Lipzen A."/>
            <person name="Chen C."/>
            <person name="Yanf M."/>
            <person name="Daum C."/>
            <person name="Ng V."/>
            <person name="Clum A."/>
            <person name="Steindorff A."/>
            <person name="Ohm R."/>
            <person name="Martin F."/>
            <person name="Silar P."/>
            <person name="Natvig D."/>
            <person name="Lalanne C."/>
            <person name="Gautier V."/>
            <person name="Ament-Velasquez S.L."/>
            <person name="Kruys A."/>
            <person name="Hutchinson M.I."/>
            <person name="Powell A.J."/>
            <person name="Barry K."/>
            <person name="Miller A.N."/>
            <person name="Grigoriev I.V."/>
            <person name="Debuchy R."/>
            <person name="Gladieux P."/>
            <person name="Thoren M.H."/>
            <person name="Johannesson H."/>
        </authorList>
    </citation>
    <scope>NUCLEOTIDE SEQUENCE</scope>
    <source>
        <strain evidence="9">8032-3</strain>
    </source>
</reference>
<dbReference type="PANTHER" id="PTHR36575">
    <property type="entry name" value="BINDING PROTEIN, PUTATIVE (AFU_ORTHOLOGUE AFUA_1G14430)-RELATED"/>
    <property type="match status" value="1"/>
</dbReference>
<sequence length="199" mass="21466">MRPRLALHTLPLLAPVSAHGYVESPPTRHPGPASLAACGAAVTEDITRDNTSHVEGLPELAAADPGYSGPGACNLWLCRGLQFDDNREGSQAWRAGQEVNFRVRLTIPHDGSANVSVVRAADDAVLGEPLVVWPEGYANETLYYARELPLNNTDFNVTLPDVSAECGVPGACVLQWWWYAKTAKQTYESCVDFTMAATA</sequence>
<dbReference type="EMBL" id="MU839005">
    <property type="protein sequence ID" value="KAK1768562.1"/>
    <property type="molecule type" value="Genomic_DNA"/>
</dbReference>
<comment type="similarity">
    <text evidence="6">Belongs to the polysaccharide monooxygenase AA13 family.</text>
</comment>
<comment type="caution">
    <text evidence="9">The sequence shown here is derived from an EMBL/GenBank/DDBJ whole genome shotgun (WGS) entry which is preliminary data.</text>
</comment>
<dbReference type="Proteomes" id="UP001244011">
    <property type="component" value="Unassembled WGS sequence"/>
</dbReference>
<dbReference type="GO" id="GO:0046872">
    <property type="term" value="F:metal ion binding"/>
    <property type="evidence" value="ECO:0007669"/>
    <property type="project" value="UniProtKB-KW"/>
</dbReference>
<accession>A0AAJ0C4J1</accession>
<evidence type="ECO:0000313" key="9">
    <source>
        <dbReference type="EMBL" id="KAK1768562.1"/>
    </source>
</evidence>
<evidence type="ECO:0000256" key="5">
    <source>
        <dbReference type="ARBA" id="ARBA00023180"/>
    </source>
</evidence>
<comment type="cofactor">
    <cofactor evidence="1">
        <name>Cu(2+)</name>
        <dbReference type="ChEBI" id="CHEBI:29036"/>
    </cofactor>
</comment>
<keyword evidence="7" id="KW-0732">Signal</keyword>
<protein>
    <recommendedName>
        <fullName evidence="8">Chitin-binding type-4 domain-containing protein</fullName>
    </recommendedName>
</protein>
<evidence type="ECO:0000256" key="6">
    <source>
        <dbReference type="ARBA" id="ARBA00034311"/>
    </source>
</evidence>
<dbReference type="Gene3D" id="2.70.50.70">
    <property type="match status" value="1"/>
</dbReference>
<keyword evidence="4" id="KW-1015">Disulfide bond</keyword>
<proteinExistence type="inferred from homology"/>
<evidence type="ECO:0000256" key="1">
    <source>
        <dbReference type="ARBA" id="ARBA00001973"/>
    </source>
</evidence>
<feature type="domain" description="Chitin-binding type-4" evidence="8">
    <location>
        <begin position="19"/>
        <end position="193"/>
    </location>
</feature>
<evidence type="ECO:0000256" key="7">
    <source>
        <dbReference type="SAM" id="SignalP"/>
    </source>
</evidence>
<evidence type="ECO:0000256" key="2">
    <source>
        <dbReference type="ARBA" id="ARBA00022723"/>
    </source>
</evidence>
<dbReference type="GeneID" id="85315514"/>
<dbReference type="AlphaFoldDB" id="A0AAJ0C4J1"/>
<evidence type="ECO:0000259" key="8">
    <source>
        <dbReference type="Pfam" id="PF03067"/>
    </source>
</evidence>
<evidence type="ECO:0000256" key="3">
    <source>
        <dbReference type="ARBA" id="ARBA00023008"/>
    </source>
</evidence>
<organism evidence="9 10">
    <name type="scientific">Phialemonium atrogriseum</name>
    <dbReference type="NCBI Taxonomy" id="1093897"/>
    <lineage>
        <taxon>Eukaryota</taxon>
        <taxon>Fungi</taxon>
        <taxon>Dikarya</taxon>
        <taxon>Ascomycota</taxon>
        <taxon>Pezizomycotina</taxon>
        <taxon>Sordariomycetes</taxon>
        <taxon>Sordariomycetidae</taxon>
        <taxon>Cephalothecales</taxon>
        <taxon>Cephalothecaceae</taxon>
        <taxon>Phialemonium</taxon>
    </lineage>
</organism>
<feature type="chain" id="PRO_5042595478" description="Chitin-binding type-4 domain-containing protein" evidence="7">
    <location>
        <begin position="19"/>
        <end position="199"/>
    </location>
</feature>
<dbReference type="Pfam" id="PF03067">
    <property type="entry name" value="LPMO_10"/>
    <property type="match status" value="1"/>
</dbReference>
<gene>
    <name evidence="9" type="ORF">QBC33DRAFT_607156</name>
</gene>
<dbReference type="InterPro" id="IPR052282">
    <property type="entry name" value="Starch-active_LPMO"/>
</dbReference>